<sequence length="264" mass="29715">MKWCSISNADSASTSKNIKIEDDEYDFEESHSESSFYEDSTVSKKDLTRYLVTLEDDSESTVTLGLDSSQYSSSEEFKDMLKDDSRSSNEIEELQHFSSVSESDTSDDETSSESTAANIRYLIELNEQGLIVNFDINDSNRREESTQGDPPNLECEIEHSPGNMTNILSRLPRQSLRKITAEVYNNDCDTLQKLLSVGATYSFKQFSVTASTPKEDIFKYDLILNSKSVIEEIANEELAALESQYDLTKYAKILLKSAGELVGR</sequence>
<dbReference type="EMBL" id="CM056741">
    <property type="protein sequence ID" value="KAJ8684651.1"/>
    <property type="molecule type" value="Genomic_DNA"/>
</dbReference>
<evidence type="ECO:0000313" key="2">
    <source>
        <dbReference type="Proteomes" id="UP001239111"/>
    </source>
</evidence>
<protein>
    <submittedName>
        <fullName evidence="1">Uncharacterized protein</fullName>
    </submittedName>
</protein>
<reference evidence="1" key="1">
    <citation type="submission" date="2023-04" db="EMBL/GenBank/DDBJ databases">
        <title>A chromosome-level genome assembly of the parasitoid wasp Eretmocerus hayati.</title>
        <authorList>
            <person name="Zhong Y."/>
            <person name="Liu S."/>
            <person name="Liu Y."/>
        </authorList>
    </citation>
    <scope>NUCLEOTIDE SEQUENCE</scope>
    <source>
        <strain evidence="1">ZJU_SS_LIU_2023</strain>
    </source>
</reference>
<proteinExistence type="predicted"/>
<evidence type="ECO:0000313" key="1">
    <source>
        <dbReference type="EMBL" id="KAJ8684651.1"/>
    </source>
</evidence>
<dbReference type="Proteomes" id="UP001239111">
    <property type="component" value="Chromosome 1"/>
</dbReference>
<gene>
    <name evidence="1" type="ORF">QAD02_020444</name>
</gene>
<accession>A0ACC2PME9</accession>
<name>A0ACC2PME9_9HYME</name>
<comment type="caution">
    <text evidence="1">The sequence shown here is derived from an EMBL/GenBank/DDBJ whole genome shotgun (WGS) entry which is preliminary data.</text>
</comment>
<organism evidence="1 2">
    <name type="scientific">Eretmocerus hayati</name>
    <dbReference type="NCBI Taxonomy" id="131215"/>
    <lineage>
        <taxon>Eukaryota</taxon>
        <taxon>Metazoa</taxon>
        <taxon>Ecdysozoa</taxon>
        <taxon>Arthropoda</taxon>
        <taxon>Hexapoda</taxon>
        <taxon>Insecta</taxon>
        <taxon>Pterygota</taxon>
        <taxon>Neoptera</taxon>
        <taxon>Endopterygota</taxon>
        <taxon>Hymenoptera</taxon>
        <taxon>Apocrita</taxon>
        <taxon>Proctotrupomorpha</taxon>
        <taxon>Chalcidoidea</taxon>
        <taxon>Aphelinidae</taxon>
        <taxon>Aphelininae</taxon>
        <taxon>Eretmocerus</taxon>
    </lineage>
</organism>
<keyword evidence="2" id="KW-1185">Reference proteome</keyword>